<evidence type="ECO:0000313" key="4">
    <source>
        <dbReference type="EMBL" id="VFK70603.1"/>
    </source>
</evidence>
<feature type="coiled-coil region" evidence="1">
    <location>
        <begin position="201"/>
        <end position="235"/>
    </location>
</feature>
<name>A0A451AX23_9GAMM</name>
<dbReference type="Pfam" id="PF13441">
    <property type="entry name" value="Gly-zipper_YMGG"/>
    <property type="match status" value="1"/>
</dbReference>
<keyword evidence="1" id="KW-0175">Coiled coil</keyword>
<dbReference type="EMBL" id="CAADFZ010000074">
    <property type="protein sequence ID" value="VFK65959.1"/>
    <property type="molecule type" value="Genomic_DNA"/>
</dbReference>
<gene>
    <name evidence="3" type="ORF">BECKUNK1418G_GA0071005_10747</name>
    <name evidence="4" type="ORF">BECKUNK1418H_GA0071006_103319</name>
</gene>
<proteinExistence type="predicted"/>
<dbReference type="AlphaFoldDB" id="A0A451AX23"/>
<accession>A0A451AX23</accession>
<evidence type="ECO:0000313" key="3">
    <source>
        <dbReference type="EMBL" id="VFK65959.1"/>
    </source>
</evidence>
<sequence>MNDICNRGKWSYTLTIQETTEVNKMKHAIQRQMIITGLIGSIALTGCTNTKEDQVTMQGTAGGAAVGALVGALIGDDASGALIGAAIGGGIGYLVAQDVAKRQAQYASREQLIAGETRHAETVLRETRETNAGLRRDVASLGRDVSRLQARARAGRATNAELRTQKGRVVAKRQAAEKALEAVDREYQVAARMLKSERTRLVSGSAELAAWQSKIEALEAEKQKLENIVGELVAMDDSMVL</sequence>
<organism evidence="4">
    <name type="scientific">Candidatus Kentrum sp. UNK</name>
    <dbReference type="NCBI Taxonomy" id="2126344"/>
    <lineage>
        <taxon>Bacteria</taxon>
        <taxon>Pseudomonadati</taxon>
        <taxon>Pseudomonadota</taxon>
        <taxon>Gammaproteobacteria</taxon>
        <taxon>Candidatus Kentrum</taxon>
    </lineage>
</organism>
<dbReference type="EMBL" id="CAADGD010000033">
    <property type="protein sequence ID" value="VFK70603.1"/>
    <property type="molecule type" value="Genomic_DNA"/>
</dbReference>
<protein>
    <submittedName>
        <fullName evidence="4">Glycine zipper</fullName>
    </submittedName>
</protein>
<evidence type="ECO:0000259" key="2">
    <source>
        <dbReference type="Pfam" id="PF13441"/>
    </source>
</evidence>
<reference evidence="4" key="1">
    <citation type="submission" date="2019-02" db="EMBL/GenBank/DDBJ databases">
        <authorList>
            <person name="Gruber-Vodicka R. H."/>
            <person name="Seah K. B. B."/>
        </authorList>
    </citation>
    <scope>NUCLEOTIDE SEQUENCE</scope>
    <source>
        <strain evidence="4">BECK_BY19</strain>
        <strain evidence="3">BECK_BY8</strain>
    </source>
</reference>
<feature type="domain" description="YMGG-like Gly-zipper" evidence="2">
    <location>
        <begin position="56"/>
        <end position="96"/>
    </location>
</feature>
<evidence type="ECO:0000256" key="1">
    <source>
        <dbReference type="SAM" id="Coils"/>
    </source>
</evidence>
<dbReference type="InterPro" id="IPR027367">
    <property type="entry name" value="Gly-zipper_YMGG"/>
</dbReference>